<accession>A0ABX8QE32</accession>
<name>A0ABX8QE32_PSECO</name>
<feature type="region of interest" description="Disordered" evidence="1">
    <location>
        <begin position="1108"/>
        <end position="1138"/>
    </location>
</feature>
<reference evidence="3 4" key="1">
    <citation type="journal article" date="2021" name="Microorganisms">
        <title>The Ever-Expanding Pseudomonas Genus: Description of 43 New Species and Partition of the Pseudomonas putida Group.</title>
        <authorList>
            <person name="Girard L."/>
            <person name="Lood C."/>
            <person name="Hofte M."/>
            <person name="Vandamme P."/>
            <person name="Rokni-Zadeh H."/>
            <person name="van Noort V."/>
            <person name="Lavigne R."/>
            <person name="De Mot R."/>
        </authorList>
    </citation>
    <scope>NUCLEOTIDE SEQUENCE [LARGE SCALE GENOMIC DNA]</scope>
    <source>
        <strain evidence="3 4">SWRI17</strain>
    </source>
</reference>
<dbReference type="InterPro" id="IPR046673">
    <property type="entry name" value="ToxA_N"/>
</dbReference>
<sequence length="1788" mass="199483">MPTLPKDGSTVSPQPQLPPLSPLNGLPDGNPFKPHDFADPWLLALGLQGDAQVRVFYQEIKAAGRAVEDSAAWVPLRAAVTQGFLEAYQSKPIPSPTTFARCESWVIYPYRNRMSLDFSLLRVDGLRLSHSVLTKLQTGVPPQYSGQNQVVDTEVGSRESPGSLREEVQRKQLKRLYAHRADLARLFAGLPTFDSVLSHVVVGLMLETIDPGKFRGPVLQDVDPGHWYVNRFSTDSRGHRSLVSSSTFSEVLWESLLNHEPPDFAVENVGFFTRPDTVQEIDSVFVDPIDESIVQAMASAFDIANPTTHDRVARQFLDDFVGFRFKEIQGALDRPDVFTTEEELALRLSQRFSYLFDLYKADRDPSVRLSDAARILQHAEDRLLEIIITHPSKAGRERLMNKQGVPRVYKVMLDIKDQAAQKWPAAMVIKRTDTEAMFLYSLEGGIQKFDDFQELVDTVNPFHEGQERKIAHIDFELIAPVFEDAAKELLQLQYTALESVLKAPEKARFDLKVFAAATEAALQLPMLELDGPLLARINTLFRNSRPEAYTVASVAQKRTYRHLEREASKADEKAAGKRVQSLMEFAREKINAYLRTLLHVDIDPDPDRTFITLFQGAACNVKDSRVASLTQLMLDNIRPSVYPNAMREIFPVQLADEEGRPLFHPVTGRLIVLSGPELAQMATSLDIGENYDAYLKGKLRAPDYQEAWWSAYKANMSFKGYEATLNGDQVFTSMVIVQGSKSAKLEKVIPLWLNAVLSSSTAQERKQVQGRKVHVHGLLLGGTTAMGNHPGRMSNSTSIDGVLIFSDQEGADIHGPVGVYFPDSPGEHDFYEFPDLGDGIAQLLKLETWQDYFSSRIATNNPDELRRTLGLQGGRPLIRGSLIDGNLPEALYAAHIRFLNAYANHRSNSNREIRYQTIVTLSMAALEAVIDIASTFAFFLGFLRLFLLVSKTGRIPLHWGIVRYLTAVGVARRPVGGMVGLSRNRSFLQDVLSRLRSPEKTGGLLLERAIYSRFSANDGSVIRGVVPDAGGFYRPTVQDVSTGIVTARPVYVRQPDGTVLRVHDNTKLNATEATLVDPETGLSIRSSGVVRSTIARMPDGEWRAVGFGLGGGGVKRSRSPSPQPGPSQAGSSSLSFLNPDALPRSLEDMVALVERSGEWNNVMMDMVPELMPNLPSWPRNRGLVIIDERPGGQAATMRFASGTAPIYQVASPPDLASDVVVRRRGGNHYELLQANRAEPIQVPRDGDCFFNVVAQGLNALEGGNDFSVRGLRVASARYLRQNRQLLSFLEAPQPLVQLESALEGMLGDGRPVIQNTAPMPVESLLRGILGWESLDFLRGVMSEVPWPEELFHPLRLYLGQSGLSLPPTATQYVLLKDIAAMIPSRPRSGLAPLHIPYTPGQIKSIQYFLYNILKVKGSSETLRTILKDPFFELNSDLMHMLFEYGVDIDDLRKFYPRNPEGYIFYDETVHGDISVSDFKTSNGGAEPVYLYNLQAVANRWREDTGVIVSDIPRLMRVYRYEEQVRRTVGLLRATFRKRLLLEFVETLLTSSVISSHLGGRLPVPVFARWVSHPSLNKRKLRAIAKYSMTRVTELFASGTIDIKWIHQFDQTNAAKVVNNLDMLVSFYQFLVPSSTETGMPAAVSLFSAAGAPPVNSRVKLLLDVPDLFDRLRNNFTPEQAQSVWRELISPNYSGGNINNTLAQEGSLNSEAEFTSALINSLMLDARRADGMATSILADHSISERLRNSLYQFDLSNNRAEYNWLSFVTYVRRHGQIPSWAWLYKKTDG</sequence>
<gene>
    <name evidence="3" type="ORF">KSS97_00570</name>
</gene>
<evidence type="ECO:0000256" key="1">
    <source>
        <dbReference type="SAM" id="MobiDB-lite"/>
    </source>
</evidence>
<dbReference type="EMBL" id="CP077080">
    <property type="protein sequence ID" value="QXI53483.1"/>
    <property type="molecule type" value="Genomic_DNA"/>
</dbReference>
<feature type="compositionally biased region" description="Low complexity" evidence="1">
    <location>
        <begin position="1126"/>
        <end position="1135"/>
    </location>
</feature>
<feature type="region of interest" description="Disordered" evidence="1">
    <location>
        <begin position="1"/>
        <end position="29"/>
    </location>
</feature>
<dbReference type="RefSeq" id="WP_217860665.1">
    <property type="nucleotide sequence ID" value="NZ_CP077080.1"/>
</dbReference>
<evidence type="ECO:0000313" key="3">
    <source>
        <dbReference type="EMBL" id="QXI53483.1"/>
    </source>
</evidence>
<dbReference type="Pfam" id="PF20178">
    <property type="entry name" value="ToxA_N"/>
    <property type="match status" value="1"/>
</dbReference>
<dbReference type="Proteomes" id="UP000824066">
    <property type="component" value="Chromosome"/>
</dbReference>
<evidence type="ECO:0000259" key="2">
    <source>
        <dbReference type="Pfam" id="PF20178"/>
    </source>
</evidence>
<organism evidence="3 4">
    <name type="scientific">Pseudomonas canavaninivorans</name>
    <dbReference type="NCBI Taxonomy" id="2842348"/>
    <lineage>
        <taxon>Bacteria</taxon>
        <taxon>Pseudomonadati</taxon>
        <taxon>Pseudomonadota</taxon>
        <taxon>Gammaproteobacteria</taxon>
        <taxon>Pseudomonadales</taxon>
        <taxon>Pseudomonadaceae</taxon>
        <taxon>Pseudomonas</taxon>
    </lineage>
</organism>
<protein>
    <recommendedName>
        <fullName evidence="2">Dermonecrotic toxin N-terminal domain-containing protein</fullName>
    </recommendedName>
</protein>
<keyword evidence="4" id="KW-1185">Reference proteome</keyword>
<proteinExistence type="predicted"/>
<evidence type="ECO:0000313" key="4">
    <source>
        <dbReference type="Proteomes" id="UP000824066"/>
    </source>
</evidence>
<feature type="domain" description="Dermonecrotic toxin N-terminal" evidence="2">
    <location>
        <begin position="578"/>
        <end position="857"/>
    </location>
</feature>